<comment type="caution">
    <text evidence="2">The sequence shown here is derived from an EMBL/GenBank/DDBJ whole genome shotgun (WGS) entry which is preliminary data.</text>
</comment>
<evidence type="ECO:0000256" key="1">
    <source>
        <dbReference type="SAM" id="MobiDB-lite"/>
    </source>
</evidence>
<dbReference type="Proteomes" id="UP001458880">
    <property type="component" value="Unassembled WGS sequence"/>
</dbReference>
<organism evidence="2 3">
    <name type="scientific">Popillia japonica</name>
    <name type="common">Japanese beetle</name>
    <dbReference type="NCBI Taxonomy" id="7064"/>
    <lineage>
        <taxon>Eukaryota</taxon>
        <taxon>Metazoa</taxon>
        <taxon>Ecdysozoa</taxon>
        <taxon>Arthropoda</taxon>
        <taxon>Hexapoda</taxon>
        <taxon>Insecta</taxon>
        <taxon>Pterygota</taxon>
        <taxon>Neoptera</taxon>
        <taxon>Endopterygota</taxon>
        <taxon>Coleoptera</taxon>
        <taxon>Polyphaga</taxon>
        <taxon>Scarabaeiformia</taxon>
        <taxon>Scarabaeidae</taxon>
        <taxon>Rutelinae</taxon>
        <taxon>Popillia</taxon>
    </lineage>
</organism>
<name>A0AAW1HSW3_POPJA</name>
<keyword evidence="3" id="KW-1185">Reference proteome</keyword>
<protein>
    <submittedName>
        <fullName evidence="2">Uncharacterized protein</fullName>
    </submittedName>
</protein>
<sequence>MMANAPWLMKNTQLRRDLQTEPLRDHLRSLARSTMERALRSSNPLVLEVVVPQDRPPPKATPPHPILSPPLVRPLPTPPQKDLPAVDQQTIPPARAGQPPPQEDRRVKGHQSDSNWRKRIAYMWYHLLLLLE</sequence>
<evidence type="ECO:0000313" key="2">
    <source>
        <dbReference type="EMBL" id="KAK9679566.1"/>
    </source>
</evidence>
<gene>
    <name evidence="2" type="ORF">QE152_g39883</name>
</gene>
<reference evidence="2 3" key="1">
    <citation type="journal article" date="2024" name="BMC Genomics">
        <title>De novo assembly and annotation of Popillia japonica's genome with initial clues to its potential as an invasive pest.</title>
        <authorList>
            <person name="Cucini C."/>
            <person name="Boschi S."/>
            <person name="Funari R."/>
            <person name="Cardaioli E."/>
            <person name="Iannotti N."/>
            <person name="Marturano G."/>
            <person name="Paoli F."/>
            <person name="Bruttini M."/>
            <person name="Carapelli A."/>
            <person name="Frati F."/>
            <person name="Nardi F."/>
        </authorList>
    </citation>
    <scope>NUCLEOTIDE SEQUENCE [LARGE SCALE GENOMIC DNA]</scope>
    <source>
        <strain evidence="2">DMR45628</strain>
    </source>
</reference>
<dbReference type="EMBL" id="JASPKY010001008">
    <property type="protein sequence ID" value="KAK9679566.1"/>
    <property type="molecule type" value="Genomic_DNA"/>
</dbReference>
<dbReference type="AlphaFoldDB" id="A0AAW1HSW3"/>
<evidence type="ECO:0000313" key="3">
    <source>
        <dbReference type="Proteomes" id="UP001458880"/>
    </source>
</evidence>
<feature type="compositionally biased region" description="Pro residues" evidence="1">
    <location>
        <begin position="54"/>
        <end position="81"/>
    </location>
</feature>
<feature type="region of interest" description="Disordered" evidence="1">
    <location>
        <begin position="51"/>
        <end position="113"/>
    </location>
</feature>
<accession>A0AAW1HSW3</accession>
<proteinExistence type="predicted"/>